<reference evidence="3 4" key="1">
    <citation type="submission" date="2018-10" db="EMBL/GenBank/DDBJ databases">
        <title>Genome sequencing of Arthrobacter oryzae TNB02.</title>
        <authorList>
            <person name="Cho Y.-J."/>
            <person name="Cho A."/>
            <person name="Kim O.-S."/>
        </authorList>
    </citation>
    <scope>NUCLEOTIDE SEQUENCE [LARGE SCALE GENOMIC DNA]</scope>
    <source>
        <strain evidence="3 4">TNB02</strain>
    </source>
</reference>
<dbReference type="SUPFAM" id="SSF51658">
    <property type="entry name" value="Xylose isomerase-like"/>
    <property type="match status" value="1"/>
</dbReference>
<dbReference type="InterPro" id="IPR013022">
    <property type="entry name" value="Xyl_isomerase-like_TIM-brl"/>
</dbReference>
<sequence>MLAPRRSVCHRCRITWNDPNTMRWNRLSDFLARVASAPISWGICEVPGWGAMLPTRRVLQEMSDLGFTATELGAPGFLPQEPDAVKALLAEYGMTLTGGFTPIEPHEPSRRDATLAYARTTARLLADSGAKLFITAAIMDPDWSVPRTLNAGEHRHLVETLALVDEICAEHGLVQVLHPHVQTLVETADDVNRILDTCDVNWCLDTGHLAIGGIDPVQFAKDAVERVGHVHLKDVRLDMVPAVLKREVPLKAATQAGLFTRLGQGDVDIAGVIQALEAANYRGSYVIEQDTAIAGGVPAEGQGPGQEVRSSLTYLQDVVAPTLGQRVIA</sequence>
<dbReference type="PANTHER" id="PTHR12110:SF41">
    <property type="entry name" value="INOSOSE DEHYDRATASE"/>
    <property type="match status" value="1"/>
</dbReference>
<evidence type="ECO:0000256" key="1">
    <source>
        <dbReference type="ARBA" id="ARBA00023277"/>
    </source>
</evidence>
<proteinExistence type="predicted"/>
<name>A0A3N0BY60_9MICC</name>
<protein>
    <submittedName>
        <fullName evidence="3">Inosose dehydratase</fullName>
    </submittedName>
</protein>
<dbReference type="OrthoDB" id="104997at2"/>
<dbReference type="InterPro" id="IPR036237">
    <property type="entry name" value="Xyl_isomerase-like_sf"/>
</dbReference>
<dbReference type="InterPro" id="IPR050312">
    <property type="entry name" value="IolE/XylAMocC-like"/>
</dbReference>
<dbReference type="Proteomes" id="UP000273807">
    <property type="component" value="Unassembled WGS sequence"/>
</dbReference>
<dbReference type="PANTHER" id="PTHR12110">
    <property type="entry name" value="HYDROXYPYRUVATE ISOMERASE"/>
    <property type="match status" value="1"/>
</dbReference>
<dbReference type="Gene3D" id="3.20.20.150">
    <property type="entry name" value="Divalent-metal-dependent TIM barrel enzymes"/>
    <property type="match status" value="1"/>
</dbReference>
<comment type="caution">
    <text evidence="3">The sequence shown here is derived from an EMBL/GenBank/DDBJ whole genome shotgun (WGS) entry which is preliminary data.</text>
</comment>
<gene>
    <name evidence="3" type="ORF">D7003_11020</name>
</gene>
<keyword evidence="4" id="KW-1185">Reference proteome</keyword>
<dbReference type="AlphaFoldDB" id="A0A3N0BY60"/>
<dbReference type="EMBL" id="RBED01000100">
    <property type="protein sequence ID" value="RNL54646.1"/>
    <property type="molecule type" value="Genomic_DNA"/>
</dbReference>
<evidence type="ECO:0000313" key="3">
    <source>
        <dbReference type="EMBL" id="RNL54646.1"/>
    </source>
</evidence>
<keyword evidence="1" id="KW-0119">Carbohydrate metabolism</keyword>
<accession>A0A3N0BY60</accession>
<evidence type="ECO:0000259" key="2">
    <source>
        <dbReference type="Pfam" id="PF01261"/>
    </source>
</evidence>
<organism evidence="3 4">
    <name type="scientific">Arthrobacter oryzae</name>
    <dbReference type="NCBI Taxonomy" id="409290"/>
    <lineage>
        <taxon>Bacteria</taxon>
        <taxon>Bacillati</taxon>
        <taxon>Actinomycetota</taxon>
        <taxon>Actinomycetes</taxon>
        <taxon>Micrococcales</taxon>
        <taxon>Micrococcaceae</taxon>
        <taxon>Arthrobacter</taxon>
    </lineage>
</organism>
<feature type="domain" description="Xylose isomerase-like TIM barrel" evidence="2">
    <location>
        <begin position="60"/>
        <end position="299"/>
    </location>
</feature>
<dbReference type="Pfam" id="PF01261">
    <property type="entry name" value="AP_endonuc_2"/>
    <property type="match status" value="1"/>
</dbReference>
<evidence type="ECO:0000313" key="4">
    <source>
        <dbReference type="Proteomes" id="UP000273807"/>
    </source>
</evidence>